<organism evidence="2">
    <name type="scientific">Tanacetum cinerariifolium</name>
    <name type="common">Dalmatian daisy</name>
    <name type="synonym">Chrysanthemum cinerariifolium</name>
    <dbReference type="NCBI Taxonomy" id="118510"/>
    <lineage>
        <taxon>Eukaryota</taxon>
        <taxon>Viridiplantae</taxon>
        <taxon>Streptophyta</taxon>
        <taxon>Embryophyta</taxon>
        <taxon>Tracheophyta</taxon>
        <taxon>Spermatophyta</taxon>
        <taxon>Magnoliopsida</taxon>
        <taxon>eudicotyledons</taxon>
        <taxon>Gunneridae</taxon>
        <taxon>Pentapetalae</taxon>
        <taxon>asterids</taxon>
        <taxon>campanulids</taxon>
        <taxon>Asterales</taxon>
        <taxon>Asteraceae</taxon>
        <taxon>Asteroideae</taxon>
        <taxon>Anthemideae</taxon>
        <taxon>Anthemidinae</taxon>
        <taxon>Tanacetum</taxon>
    </lineage>
</organism>
<name>A0A699I670_TANCI</name>
<evidence type="ECO:0000313" key="2">
    <source>
        <dbReference type="EMBL" id="GEZ27029.1"/>
    </source>
</evidence>
<dbReference type="AlphaFoldDB" id="A0A699I670"/>
<protein>
    <submittedName>
        <fullName evidence="2">Uncharacterized protein</fullName>
    </submittedName>
</protein>
<feature type="compositionally biased region" description="Basic and acidic residues" evidence="1">
    <location>
        <begin position="98"/>
        <end position="111"/>
    </location>
</feature>
<evidence type="ECO:0000256" key="1">
    <source>
        <dbReference type="SAM" id="MobiDB-lite"/>
    </source>
</evidence>
<dbReference type="EMBL" id="BKCJ010259333">
    <property type="protein sequence ID" value="GEZ27029.1"/>
    <property type="molecule type" value="Genomic_DNA"/>
</dbReference>
<feature type="non-terminal residue" evidence="2">
    <location>
        <position position="1"/>
    </location>
</feature>
<gene>
    <name evidence="2" type="ORF">Tci_499002</name>
</gene>
<sequence length="111" mass="12265">SKEAPALLAGQTESLTPVAYHGHEEEQHVDPQVLPKQKKLAALVMLKAYLVSSYASGPRSDQNSGFGPPLCEDYARFLEEEWANDATLLVPREEAEDDITHDMTAGEERRA</sequence>
<comment type="caution">
    <text evidence="2">The sequence shown here is derived from an EMBL/GenBank/DDBJ whole genome shotgun (WGS) entry which is preliminary data.</text>
</comment>
<feature type="region of interest" description="Disordered" evidence="1">
    <location>
        <begin position="89"/>
        <end position="111"/>
    </location>
</feature>
<proteinExistence type="predicted"/>
<reference evidence="2" key="1">
    <citation type="journal article" date="2019" name="Sci. Rep.">
        <title>Draft genome of Tanacetum cinerariifolium, the natural source of mosquito coil.</title>
        <authorList>
            <person name="Yamashiro T."/>
            <person name="Shiraishi A."/>
            <person name="Satake H."/>
            <person name="Nakayama K."/>
        </authorList>
    </citation>
    <scope>NUCLEOTIDE SEQUENCE</scope>
</reference>
<accession>A0A699I670</accession>